<reference evidence="2" key="1">
    <citation type="submission" date="2025-05" db="UniProtKB">
        <authorList>
            <consortium name="RefSeq"/>
        </authorList>
    </citation>
    <scope>NUCLEOTIDE SEQUENCE [LARGE SCALE GENOMIC DNA]</scope>
</reference>
<gene>
    <name evidence="3" type="primary">LOC116665336</name>
</gene>
<reference evidence="3" key="2">
    <citation type="submission" date="2025-08" db="UniProtKB">
        <authorList>
            <consortium name="RefSeq"/>
        </authorList>
    </citation>
    <scope>IDENTIFICATION</scope>
    <source>
        <tissue evidence="3">Ear skin</tissue>
    </source>
</reference>
<dbReference type="GeneID" id="116665336"/>
<dbReference type="AlphaFoldDB" id="A0A8B8TEG1"/>
<evidence type="ECO:0000313" key="3">
    <source>
        <dbReference type="RefSeq" id="XP_032340621.1"/>
    </source>
</evidence>
<keyword evidence="2" id="KW-1185">Reference proteome</keyword>
<name>A0A8B8TEG1_CAMFR</name>
<organism evidence="2 3">
    <name type="scientific">Camelus ferus</name>
    <name type="common">Wild bactrian camel</name>
    <name type="synonym">Camelus bactrianus ferus</name>
    <dbReference type="NCBI Taxonomy" id="419612"/>
    <lineage>
        <taxon>Eukaryota</taxon>
        <taxon>Metazoa</taxon>
        <taxon>Chordata</taxon>
        <taxon>Craniata</taxon>
        <taxon>Vertebrata</taxon>
        <taxon>Euteleostomi</taxon>
        <taxon>Mammalia</taxon>
        <taxon>Eutheria</taxon>
        <taxon>Laurasiatheria</taxon>
        <taxon>Artiodactyla</taxon>
        <taxon>Tylopoda</taxon>
        <taxon>Camelidae</taxon>
        <taxon>Camelus</taxon>
    </lineage>
</organism>
<evidence type="ECO:0000313" key="2">
    <source>
        <dbReference type="Proteomes" id="UP000694856"/>
    </source>
</evidence>
<dbReference type="KEGG" id="cfr:116665336"/>
<accession>A0A8B8TEG1</accession>
<dbReference type="Proteomes" id="UP000694856">
    <property type="component" value="Chromosome 1"/>
</dbReference>
<protein>
    <submittedName>
        <fullName evidence="3">Uncharacterized protein LOC116665336 isoform X1</fullName>
    </submittedName>
</protein>
<dbReference type="RefSeq" id="XP_032340621.1">
    <property type="nucleotide sequence ID" value="XM_032484730.1"/>
</dbReference>
<sequence>MLGRPEGDEPLSLGGRMLEKVCSRMLNVGAGRYPQTSSVYILLTRAVRDDHPYRENAWEDSFQLVTNPVLSLYAGRKDWILVLLNSRHEAVLGFLITPPDAIAPAHSLGCSKAGGLGQPKCEEELKRLHVCLKSGVHLDEERGSVCRDAATPGSRGGDPGGDTVTLSGSPGGIRETWDVHYGGKLWTSLHISLSKNETVSG</sequence>
<evidence type="ECO:0000256" key="1">
    <source>
        <dbReference type="SAM" id="MobiDB-lite"/>
    </source>
</evidence>
<feature type="region of interest" description="Disordered" evidence="1">
    <location>
        <begin position="147"/>
        <end position="169"/>
    </location>
</feature>
<proteinExistence type="predicted"/>